<dbReference type="AlphaFoldDB" id="A0A0A8ZP90"/>
<evidence type="ECO:0000313" key="1">
    <source>
        <dbReference type="EMBL" id="JAD41244.1"/>
    </source>
</evidence>
<name>A0A0A8ZP90_ARUDO</name>
<proteinExistence type="predicted"/>
<dbReference type="EMBL" id="GBRH01256651">
    <property type="protein sequence ID" value="JAD41244.1"/>
    <property type="molecule type" value="Transcribed_RNA"/>
</dbReference>
<reference evidence="1" key="1">
    <citation type="submission" date="2014-09" db="EMBL/GenBank/DDBJ databases">
        <authorList>
            <person name="Magalhaes I.L.F."/>
            <person name="Oliveira U."/>
            <person name="Santos F.R."/>
            <person name="Vidigal T.H.D.A."/>
            <person name="Brescovit A.D."/>
            <person name="Santos A.J."/>
        </authorList>
    </citation>
    <scope>NUCLEOTIDE SEQUENCE</scope>
    <source>
        <tissue evidence="1">Shoot tissue taken approximately 20 cm above the soil surface</tissue>
    </source>
</reference>
<sequence length="49" mass="5589">MSFRAAMRLCHSHMAVASPRMVVAAGPAVQHAEERRQRKGYWLLIIEQP</sequence>
<reference evidence="1" key="2">
    <citation type="journal article" date="2015" name="Data Brief">
        <title>Shoot transcriptome of the giant reed, Arundo donax.</title>
        <authorList>
            <person name="Barrero R.A."/>
            <person name="Guerrero F.D."/>
            <person name="Moolhuijzen P."/>
            <person name="Goolsby J.A."/>
            <person name="Tidwell J."/>
            <person name="Bellgard S.E."/>
            <person name="Bellgard M.I."/>
        </authorList>
    </citation>
    <scope>NUCLEOTIDE SEQUENCE</scope>
    <source>
        <tissue evidence="1">Shoot tissue taken approximately 20 cm above the soil surface</tissue>
    </source>
</reference>
<accession>A0A0A8ZP90</accession>
<protein>
    <submittedName>
        <fullName evidence="1">Uncharacterized protein</fullName>
    </submittedName>
</protein>
<organism evidence="1">
    <name type="scientific">Arundo donax</name>
    <name type="common">Giant reed</name>
    <name type="synonym">Donax arundinaceus</name>
    <dbReference type="NCBI Taxonomy" id="35708"/>
    <lineage>
        <taxon>Eukaryota</taxon>
        <taxon>Viridiplantae</taxon>
        <taxon>Streptophyta</taxon>
        <taxon>Embryophyta</taxon>
        <taxon>Tracheophyta</taxon>
        <taxon>Spermatophyta</taxon>
        <taxon>Magnoliopsida</taxon>
        <taxon>Liliopsida</taxon>
        <taxon>Poales</taxon>
        <taxon>Poaceae</taxon>
        <taxon>PACMAD clade</taxon>
        <taxon>Arundinoideae</taxon>
        <taxon>Arundineae</taxon>
        <taxon>Arundo</taxon>
    </lineage>
</organism>